<gene>
    <name evidence="2" type="ORF">B7Z12_07690</name>
</gene>
<feature type="domain" description="TIR" evidence="1">
    <location>
        <begin position="6"/>
        <end position="137"/>
    </location>
</feature>
<proteinExistence type="predicted"/>
<dbReference type="Proteomes" id="UP000215616">
    <property type="component" value="Unassembled WGS sequence"/>
</dbReference>
<dbReference type="GO" id="GO:0007165">
    <property type="term" value="P:signal transduction"/>
    <property type="evidence" value="ECO:0007669"/>
    <property type="project" value="InterPro"/>
</dbReference>
<feature type="non-terminal residue" evidence="2">
    <location>
        <position position="137"/>
    </location>
</feature>
<dbReference type="SUPFAM" id="SSF52200">
    <property type="entry name" value="Toll/Interleukin receptor TIR domain"/>
    <property type="match status" value="1"/>
</dbReference>
<dbReference type="PROSITE" id="PS50104">
    <property type="entry name" value="TIR"/>
    <property type="match status" value="1"/>
</dbReference>
<dbReference type="AlphaFoldDB" id="A0A258D8S4"/>
<comment type="caution">
    <text evidence="2">The sequence shown here is derived from an EMBL/GenBank/DDBJ whole genome shotgun (WGS) entry which is preliminary data.</text>
</comment>
<dbReference type="Gene3D" id="3.40.50.10140">
    <property type="entry name" value="Toll/interleukin-1 receptor homology (TIR) domain"/>
    <property type="match status" value="1"/>
</dbReference>
<dbReference type="EMBL" id="NCDQ01000097">
    <property type="protein sequence ID" value="OYX04117.1"/>
    <property type="molecule type" value="Genomic_DNA"/>
</dbReference>
<evidence type="ECO:0000259" key="1">
    <source>
        <dbReference type="PROSITE" id="PS50104"/>
    </source>
</evidence>
<dbReference type="InterPro" id="IPR000157">
    <property type="entry name" value="TIR_dom"/>
</dbReference>
<name>A0A258D8S4_CAUVI</name>
<reference evidence="2 3" key="1">
    <citation type="submission" date="2017-03" db="EMBL/GenBank/DDBJ databases">
        <title>Lifting the veil on microbial sulfur biogeochemistry in mining wastewaters.</title>
        <authorList>
            <person name="Kantor R.S."/>
            <person name="Colenbrander Nelson T."/>
            <person name="Marshall S."/>
            <person name="Bennett D."/>
            <person name="Apte S."/>
            <person name="Camacho D."/>
            <person name="Thomas B.C."/>
            <person name="Warren L.A."/>
            <person name="Banfield J.F."/>
        </authorList>
    </citation>
    <scope>NUCLEOTIDE SEQUENCE [LARGE SCALE GENOMIC DNA]</scope>
    <source>
        <strain evidence="2">32-67-7</strain>
    </source>
</reference>
<evidence type="ECO:0000313" key="3">
    <source>
        <dbReference type="Proteomes" id="UP000215616"/>
    </source>
</evidence>
<sequence length="137" mass="14945">MMDSRQRYKAFISYSHHDRKVAEWLHRALENYRAPPGLRTALGEASPSALRPIFRDRDELSAAADLSEAIRDALDHSDALIILCSPHAAASRWVDKEVAHFLSQSSADKVISVIAPDAPEGVALLALAPPALRAALP</sequence>
<accession>A0A258D8S4</accession>
<dbReference type="InterPro" id="IPR035897">
    <property type="entry name" value="Toll_tir_struct_dom_sf"/>
</dbReference>
<organism evidence="2 3">
    <name type="scientific">Caulobacter vibrioides</name>
    <name type="common">Caulobacter crescentus</name>
    <dbReference type="NCBI Taxonomy" id="155892"/>
    <lineage>
        <taxon>Bacteria</taxon>
        <taxon>Pseudomonadati</taxon>
        <taxon>Pseudomonadota</taxon>
        <taxon>Alphaproteobacteria</taxon>
        <taxon>Caulobacterales</taxon>
        <taxon>Caulobacteraceae</taxon>
        <taxon>Caulobacter</taxon>
    </lineage>
</organism>
<dbReference type="InterPro" id="IPR015032">
    <property type="entry name" value="ThsB__TIR-like_domain"/>
</dbReference>
<dbReference type="Pfam" id="PF08937">
    <property type="entry name" value="ThsB_TIR"/>
    <property type="match status" value="1"/>
</dbReference>
<protein>
    <recommendedName>
        <fullName evidence="1">TIR domain-containing protein</fullName>
    </recommendedName>
</protein>
<evidence type="ECO:0000313" key="2">
    <source>
        <dbReference type="EMBL" id="OYX04117.1"/>
    </source>
</evidence>